<organism evidence="4 5">
    <name type="scientific">Microthlaspi erraticum</name>
    <dbReference type="NCBI Taxonomy" id="1685480"/>
    <lineage>
        <taxon>Eukaryota</taxon>
        <taxon>Viridiplantae</taxon>
        <taxon>Streptophyta</taxon>
        <taxon>Embryophyta</taxon>
        <taxon>Tracheophyta</taxon>
        <taxon>Spermatophyta</taxon>
        <taxon>Magnoliopsida</taxon>
        <taxon>eudicotyledons</taxon>
        <taxon>Gunneridae</taxon>
        <taxon>Pentapetalae</taxon>
        <taxon>rosids</taxon>
        <taxon>malvids</taxon>
        <taxon>Brassicales</taxon>
        <taxon>Brassicaceae</taxon>
        <taxon>Coluteocarpeae</taxon>
        <taxon>Microthlaspi</taxon>
    </lineage>
</organism>
<dbReference type="EMBL" id="CACVBM020001729">
    <property type="protein sequence ID" value="CAA7058548.1"/>
    <property type="molecule type" value="Genomic_DNA"/>
</dbReference>
<dbReference type="Proteomes" id="UP000467841">
    <property type="component" value="Unassembled WGS sequence"/>
</dbReference>
<feature type="signal peptide" evidence="2">
    <location>
        <begin position="1"/>
        <end position="17"/>
    </location>
</feature>
<feature type="compositionally biased region" description="Basic and acidic residues" evidence="1">
    <location>
        <begin position="60"/>
        <end position="70"/>
    </location>
</feature>
<evidence type="ECO:0000313" key="4">
    <source>
        <dbReference type="EMBL" id="CAA7058548.1"/>
    </source>
</evidence>
<accession>A0A6D2LEJ8</accession>
<evidence type="ECO:0000256" key="2">
    <source>
        <dbReference type="SAM" id="SignalP"/>
    </source>
</evidence>
<feature type="region of interest" description="Disordered" evidence="1">
    <location>
        <begin position="56"/>
        <end position="92"/>
    </location>
</feature>
<dbReference type="AlphaFoldDB" id="A0A6D2LEJ8"/>
<feature type="chain" id="PRO_5033535873" evidence="2">
    <location>
        <begin position="18"/>
        <end position="92"/>
    </location>
</feature>
<sequence length="92" mass="9977">MTKKVVLLLLMALMVSCSNDCAFASPQPSDRYSSPETPIFFSGWRSKMIRVTPSFSIGTKKGEVKRRDGDFTNNGGDGQPPPPPPPPLLPPS</sequence>
<evidence type="ECO:0000256" key="1">
    <source>
        <dbReference type="SAM" id="MobiDB-lite"/>
    </source>
</evidence>
<protein>
    <submittedName>
        <fullName evidence="4">Uncharacterized protein</fullName>
    </submittedName>
</protein>
<proteinExistence type="predicted"/>
<dbReference type="EMBL" id="CACVBM020001472">
    <property type="protein sequence ID" value="CAA7051228.1"/>
    <property type="molecule type" value="Genomic_DNA"/>
</dbReference>
<evidence type="ECO:0000313" key="3">
    <source>
        <dbReference type="EMBL" id="CAA7051228.1"/>
    </source>
</evidence>
<keyword evidence="5" id="KW-1185">Reference proteome</keyword>
<dbReference type="PROSITE" id="PS51257">
    <property type="entry name" value="PROKAR_LIPOPROTEIN"/>
    <property type="match status" value="1"/>
</dbReference>
<keyword evidence="2" id="KW-0732">Signal</keyword>
<name>A0A6D2LEJ8_9BRAS</name>
<evidence type="ECO:0000313" key="5">
    <source>
        <dbReference type="Proteomes" id="UP000467841"/>
    </source>
</evidence>
<reference evidence="4 5" key="1">
    <citation type="submission" date="2020-01" db="EMBL/GenBank/DDBJ databases">
        <authorList>
            <person name="Mishra B."/>
        </authorList>
    </citation>
    <scope>NUCLEOTIDE SEQUENCE [LARGE SCALE GENOMIC DNA]</scope>
</reference>
<gene>
    <name evidence="3" type="ORF">MERR_LOCUS38463</name>
    <name evidence="4" type="ORF">MERR_LOCUS45784</name>
</gene>
<feature type="compositionally biased region" description="Pro residues" evidence="1">
    <location>
        <begin position="79"/>
        <end position="92"/>
    </location>
</feature>